<dbReference type="RefSeq" id="WP_009516751.1">
    <property type="nucleotide sequence ID" value="NZ_CCAE010000003.1"/>
</dbReference>
<accession>A0A1L1PNT6</accession>
<feature type="domain" description="HTH lysR-type" evidence="5">
    <location>
        <begin position="1"/>
        <end position="58"/>
    </location>
</feature>
<dbReference type="Pfam" id="PF00126">
    <property type="entry name" value="HTH_1"/>
    <property type="match status" value="1"/>
</dbReference>
<dbReference type="GO" id="GO:0000976">
    <property type="term" value="F:transcription cis-regulatory region binding"/>
    <property type="evidence" value="ECO:0007669"/>
    <property type="project" value="TreeGrafter"/>
</dbReference>
<reference evidence="7" key="1">
    <citation type="submission" date="2014-11" db="EMBL/GenBank/DDBJ databases">
        <title>Draft genome sequence of Hydrogenophaga intermedia S1.</title>
        <authorList>
            <person name="Gan H.M."/>
            <person name="Chew T.H."/>
            <person name="Stolz A."/>
        </authorList>
    </citation>
    <scope>NUCLEOTIDE SEQUENCE [LARGE SCALE GENOMIC DNA]</scope>
    <source>
        <strain evidence="7">S1</strain>
    </source>
</reference>
<dbReference type="Gene3D" id="3.40.190.10">
    <property type="entry name" value="Periplasmic binding protein-like II"/>
    <property type="match status" value="2"/>
</dbReference>
<gene>
    <name evidence="6" type="ORF">BN948_00652</name>
</gene>
<dbReference type="CDD" id="cd05466">
    <property type="entry name" value="PBP2_LTTR_substrate"/>
    <property type="match status" value="1"/>
</dbReference>
<keyword evidence="4" id="KW-0804">Transcription</keyword>
<dbReference type="InterPro" id="IPR000847">
    <property type="entry name" value="LysR_HTH_N"/>
</dbReference>
<dbReference type="EMBL" id="CCAE010000003">
    <property type="protein sequence ID" value="CDN86251.1"/>
    <property type="molecule type" value="Genomic_DNA"/>
</dbReference>
<dbReference type="Gene3D" id="1.10.10.10">
    <property type="entry name" value="Winged helix-like DNA-binding domain superfamily/Winged helix DNA-binding domain"/>
    <property type="match status" value="1"/>
</dbReference>
<keyword evidence="2" id="KW-0805">Transcription regulation</keyword>
<organism evidence="6 7">
    <name type="scientific">Hydrogenophaga intermedia</name>
    <dbReference type="NCBI Taxonomy" id="65786"/>
    <lineage>
        <taxon>Bacteria</taxon>
        <taxon>Pseudomonadati</taxon>
        <taxon>Pseudomonadota</taxon>
        <taxon>Betaproteobacteria</taxon>
        <taxon>Burkholderiales</taxon>
        <taxon>Comamonadaceae</taxon>
        <taxon>Hydrogenophaga</taxon>
    </lineage>
</organism>
<dbReference type="InterPro" id="IPR036390">
    <property type="entry name" value="WH_DNA-bd_sf"/>
</dbReference>
<dbReference type="SUPFAM" id="SSF53850">
    <property type="entry name" value="Periplasmic binding protein-like II"/>
    <property type="match status" value="1"/>
</dbReference>
<dbReference type="SUPFAM" id="SSF46785">
    <property type="entry name" value="Winged helix' DNA-binding domain"/>
    <property type="match status" value="1"/>
</dbReference>
<dbReference type="Pfam" id="PF03466">
    <property type="entry name" value="LysR_substrate"/>
    <property type="match status" value="1"/>
</dbReference>
<name>A0A1L1PNT6_HYDIT</name>
<evidence type="ECO:0000256" key="2">
    <source>
        <dbReference type="ARBA" id="ARBA00023015"/>
    </source>
</evidence>
<keyword evidence="7" id="KW-1185">Reference proteome</keyword>
<dbReference type="Proteomes" id="UP000028878">
    <property type="component" value="Unassembled WGS sequence"/>
</dbReference>
<evidence type="ECO:0000313" key="7">
    <source>
        <dbReference type="Proteomes" id="UP000028878"/>
    </source>
</evidence>
<comment type="similarity">
    <text evidence="1">Belongs to the LysR transcriptional regulatory family.</text>
</comment>
<sequence>MDIKLIEDLAALERCASFVKAAEARHVTHPAFGRRIRALEDWAGVPLVASTRAPVRLTPEGQALLAQSAPLLAGLRQLRTQWGARDAAEGQGAGVLRVGTGRTLARTLVADWLGKLRGTIRGARVQLRTQAMEEICATFERGEVDLLICYEHPALSFGLTGQRFRHITLATDRLLPVARVDASGRARHDLFDATWIGYAPNLTLGRLLEDHLEATRTGQQAPPTIVCDSADAVLELAIKGLGMAWLPHSLAAAAVRAGLLKVLGGRGDQIHFEVRLYRHRARQSDLIEAAWEHSNR</sequence>
<dbReference type="PANTHER" id="PTHR30126">
    <property type="entry name" value="HTH-TYPE TRANSCRIPTIONAL REGULATOR"/>
    <property type="match status" value="1"/>
</dbReference>
<dbReference type="PROSITE" id="PS50931">
    <property type="entry name" value="HTH_LYSR"/>
    <property type="match status" value="1"/>
</dbReference>
<keyword evidence="3" id="KW-0238">DNA-binding</keyword>
<dbReference type="PANTHER" id="PTHR30126:SF2">
    <property type="entry name" value="HTH-TYPE TRANSCRIPTIONAL REGULATOR YJIE"/>
    <property type="match status" value="1"/>
</dbReference>
<dbReference type="InterPro" id="IPR036388">
    <property type="entry name" value="WH-like_DNA-bd_sf"/>
</dbReference>
<dbReference type="GO" id="GO:0003700">
    <property type="term" value="F:DNA-binding transcription factor activity"/>
    <property type="evidence" value="ECO:0007669"/>
    <property type="project" value="InterPro"/>
</dbReference>
<evidence type="ECO:0000259" key="5">
    <source>
        <dbReference type="PROSITE" id="PS50931"/>
    </source>
</evidence>
<protein>
    <submittedName>
        <fullName evidence="6">Transcriptional regulator</fullName>
    </submittedName>
</protein>
<evidence type="ECO:0000256" key="4">
    <source>
        <dbReference type="ARBA" id="ARBA00023163"/>
    </source>
</evidence>
<dbReference type="AlphaFoldDB" id="A0A1L1PNT6"/>
<evidence type="ECO:0000256" key="3">
    <source>
        <dbReference type="ARBA" id="ARBA00023125"/>
    </source>
</evidence>
<evidence type="ECO:0000256" key="1">
    <source>
        <dbReference type="ARBA" id="ARBA00009437"/>
    </source>
</evidence>
<proteinExistence type="inferred from homology"/>
<evidence type="ECO:0000313" key="6">
    <source>
        <dbReference type="EMBL" id="CDN86251.1"/>
    </source>
</evidence>
<dbReference type="InterPro" id="IPR005119">
    <property type="entry name" value="LysR_subst-bd"/>
</dbReference>